<dbReference type="PROSITE" id="PS51199">
    <property type="entry name" value="SF4_HELICASE"/>
    <property type="match status" value="1"/>
</dbReference>
<dbReference type="Proteomes" id="UP001596456">
    <property type="component" value="Unassembled WGS sequence"/>
</dbReference>
<dbReference type="CDD" id="cd01029">
    <property type="entry name" value="TOPRIM_primases"/>
    <property type="match status" value="1"/>
</dbReference>
<accession>A0ABW2KSE2</accession>
<evidence type="ECO:0000313" key="2">
    <source>
        <dbReference type="EMBL" id="MFC7332926.1"/>
    </source>
</evidence>
<dbReference type="InterPro" id="IPR027032">
    <property type="entry name" value="Twinkle-like"/>
</dbReference>
<gene>
    <name evidence="2" type="ORF">ACFQPS_07100</name>
</gene>
<evidence type="ECO:0000259" key="1">
    <source>
        <dbReference type="PROSITE" id="PS51199"/>
    </source>
</evidence>
<feature type="domain" description="SF4 helicase" evidence="1">
    <location>
        <begin position="332"/>
        <end position="606"/>
    </location>
</feature>
<dbReference type="Gene3D" id="3.40.50.300">
    <property type="entry name" value="P-loop containing nucleotide triphosphate hydrolases"/>
    <property type="match status" value="1"/>
</dbReference>
<dbReference type="InterPro" id="IPR027417">
    <property type="entry name" value="P-loop_NTPase"/>
</dbReference>
<dbReference type="PANTHER" id="PTHR12873:SF0">
    <property type="entry name" value="TWINKLE MTDNA HELICASE"/>
    <property type="match status" value="1"/>
</dbReference>
<protein>
    <submittedName>
        <fullName evidence="2">AAA family ATPase</fullName>
    </submittedName>
</protein>
<dbReference type="Pfam" id="PF13481">
    <property type="entry name" value="AAA_25"/>
    <property type="match status" value="1"/>
</dbReference>
<keyword evidence="3" id="KW-1185">Reference proteome</keyword>
<name>A0ABW2KSE2_9PROT</name>
<comment type="caution">
    <text evidence="2">The sequence shown here is derived from an EMBL/GenBank/DDBJ whole genome shotgun (WGS) entry which is preliminary data.</text>
</comment>
<proteinExistence type="predicted"/>
<organism evidence="2 3">
    <name type="scientific">Rhodocista pekingensis</name>
    <dbReference type="NCBI Taxonomy" id="201185"/>
    <lineage>
        <taxon>Bacteria</taxon>
        <taxon>Pseudomonadati</taxon>
        <taxon>Pseudomonadota</taxon>
        <taxon>Alphaproteobacteria</taxon>
        <taxon>Rhodospirillales</taxon>
        <taxon>Azospirillaceae</taxon>
        <taxon>Rhodocista</taxon>
    </lineage>
</organism>
<dbReference type="SUPFAM" id="SSF52540">
    <property type="entry name" value="P-loop containing nucleoside triphosphate hydrolases"/>
    <property type="match status" value="1"/>
</dbReference>
<dbReference type="Gene3D" id="3.40.1360.10">
    <property type="match status" value="1"/>
</dbReference>
<dbReference type="Pfam" id="PF13155">
    <property type="entry name" value="Toprim_2"/>
    <property type="match status" value="1"/>
</dbReference>
<sequence length="619" mass="67754">MTEITEVKRALTDRALEVAEHLLPRGVLEGREWCAGSIQGEPGRSLKACVKGAKAGTWCDFAEGGDGGDLLDLWCAVKGIDLPAALDEARGWLGLEKPRFEKRERTYRRPEKPRCTAPQSAVLEYLTRERGLSVEAVRAFRIGEQGRTIVLPSLLPDGTLAFVKYLGIDRDAAGKKAIRAEAGCEPVLFGWQAATNRNVRECTITEGEIDAMSAFDYGLPCPLSVPFGGGKGAKQQWIEAEFERLARFEVIYLALDMDAEGDAAAEEIAGRLGRHRCRRVRLPHKDFNECLRAGVTREDIHAALDAAKPLDPDGLCRPSDFTDAVVGLFWPKPGTRPGYALPWGKLAGKVWFRPGELTLWTGATGAGKSQVLGHALIDAADQGARICIASLEMAPAQLLRRAAKQAGNTDRPTEPYIREIVGWLDERFWLFGHVGKAGTARLIEVFEYARARYGCDVFVVDSLMRLGLGTDDYTGQEKAVFELVNWAVDKGVHVHLVAHARKQDRTNGSAGSVPDAEDVKGTSEIASNAANVIGVWRNRKLEGELQQARDMAERGAAGADALVRELADKPPVVLNVAKQRNGDFEGKCGLWFDPASYQYRSVHDPAGGREYVRLDRGAQ</sequence>
<dbReference type="InterPro" id="IPR007694">
    <property type="entry name" value="DNA_helicase_DnaB-like_C"/>
</dbReference>
<dbReference type="PANTHER" id="PTHR12873">
    <property type="entry name" value="T7-LIKE MITOCHONDRIAL DNA HELICASE"/>
    <property type="match status" value="1"/>
</dbReference>
<dbReference type="InterPro" id="IPR034154">
    <property type="entry name" value="TOPRIM_DnaG/twinkle"/>
</dbReference>
<dbReference type="RefSeq" id="WP_377357694.1">
    <property type="nucleotide sequence ID" value="NZ_JBHTCM010000008.1"/>
</dbReference>
<reference evidence="3" key="1">
    <citation type="journal article" date="2019" name="Int. J. Syst. Evol. Microbiol.">
        <title>The Global Catalogue of Microorganisms (GCM) 10K type strain sequencing project: providing services to taxonomists for standard genome sequencing and annotation.</title>
        <authorList>
            <consortium name="The Broad Institute Genomics Platform"/>
            <consortium name="The Broad Institute Genome Sequencing Center for Infectious Disease"/>
            <person name="Wu L."/>
            <person name="Ma J."/>
        </authorList>
    </citation>
    <scope>NUCLEOTIDE SEQUENCE [LARGE SCALE GENOMIC DNA]</scope>
    <source>
        <strain evidence="3">CGMCC 1.16275</strain>
    </source>
</reference>
<dbReference type="SUPFAM" id="SSF56731">
    <property type="entry name" value="DNA primase core"/>
    <property type="match status" value="1"/>
</dbReference>
<evidence type="ECO:0000313" key="3">
    <source>
        <dbReference type="Proteomes" id="UP001596456"/>
    </source>
</evidence>
<dbReference type="EMBL" id="JBHTCM010000008">
    <property type="protein sequence ID" value="MFC7332926.1"/>
    <property type="molecule type" value="Genomic_DNA"/>
</dbReference>